<organism evidence="2 3">
    <name type="scientific">Glossina brevipalpis</name>
    <dbReference type="NCBI Taxonomy" id="37001"/>
    <lineage>
        <taxon>Eukaryota</taxon>
        <taxon>Metazoa</taxon>
        <taxon>Ecdysozoa</taxon>
        <taxon>Arthropoda</taxon>
        <taxon>Hexapoda</taxon>
        <taxon>Insecta</taxon>
        <taxon>Pterygota</taxon>
        <taxon>Neoptera</taxon>
        <taxon>Endopterygota</taxon>
        <taxon>Diptera</taxon>
        <taxon>Brachycera</taxon>
        <taxon>Muscomorpha</taxon>
        <taxon>Hippoboscoidea</taxon>
        <taxon>Glossinidae</taxon>
        <taxon>Glossina</taxon>
    </lineage>
</organism>
<accession>A0A1A9WE66</accession>
<reference evidence="2" key="2">
    <citation type="submission" date="2020-05" db="UniProtKB">
        <authorList>
            <consortium name="EnsemblMetazoa"/>
        </authorList>
    </citation>
    <scope>IDENTIFICATION</scope>
    <source>
        <strain evidence="2">IAEA</strain>
    </source>
</reference>
<feature type="transmembrane region" description="Helical" evidence="1">
    <location>
        <begin position="144"/>
        <end position="165"/>
    </location>
</feature>
<name>A0A1A9WE66_9MUSC</name>
<feature type="transmembrane region" description="Helical" evidence="1">
    <location>
        <begin position="78"/>
        <end position="95"/>
    </location>
</feature>
<dbReference type="EnsemblMetazoa" id="GBRI016242-RA">
    <property type="protein sequence ID" value="GBRI016242-PA"/>
    <property type="gene ID" value="GBRI016242"/>
</dbReference>
<feature type="transmembrane region" description="Helical" evidence="1">
    <location>
        <begin position="20"/>
        <end position="44"/>
    </location>
</feature>
<protein>
    <submittedName>
        <fullName evidence="2">Uncharacterized protein</fullName>
    </submittedName>
</protein>
<feature type="transmembrane region" description="Helical" evidence="1">
    <location>
        <begin position="115"/>
        <end position="137"/>
    </location>
</feature>
<keyword evidence="3" id="KW-1185">Reference proteome</keyword>
<reference evidence="3" key="1">
    <citation type="submission" date="2014-03" db="EMBL/GenBank/DDBJ databases">
        <authorList>
            <person name="Aksoy S."/>
            <person name="Warren W."/>
            <person name="Wilson R.K."/>
        </authorList>
    </citation>
    <scope>NUCLEOTIDE SEQUENCE [LARGE SCALE GENOMIC DNA]</scope>
    <source>
        <strain evidence="3">IAEA</strain>
    </source>
</reference>
<keyword evidence="1" id="KW-0472">Membrane</keyword>
<proteinExistence type="predicted"/>
<dbReference type="Proteomes" id="UP000091820">
    <property type="component" value="Unassembled WGS sequence"/>
</dbReference>
<sequence>MTPCRSLLTNLVIMLSNDMLRLASVAAMFGISMITIKNFLLLSISSSFITHFKSWQHPKEKTNFERIRKTDKHGKRRIAIALVLKIYIHRGYSGWMQGVPRDLGVMGISWFQGELLLLLLVVVVVAAVVTGAFVLIFDVVECTLGAIIELLEWLVVVLVALRIGVGDAGLAFKLRNAAGGGQDTLVMVIFGVECIKRAAAPLGAGLPFINLALTVLLRRVFCRKPLTFCNSDSLRFAMLLIKARAVEELTVSIVCLT</sequence>
<evidence type="ECO:0000313" key="3">
    <source>
        <dbReference type="Proteomes" id="UP000091820"/>
    </source>
</evidence>
<keyword evidence="1" id="KW-0812">Transmembrane</keyword>
<evidence type="ECO:0000313" key="2">
    <source>
        <dbReference type="EnsemblMetazoa" id="GBRI016242-PA"/>
    </source>
</evidence>
<evidence type="ECO:0000256" key="1">
    <source>
        <dbReference type="SAM" id="Phobius"/>
    </source>
</evidence>
<keyword evidence="1" id="KW-1133">Transmembrane helix</keyword>
<dbReference type="VEuPathDB" id="VectorBase:GBRI016242"/>
<dbReference type="AlphaFoldDB" id="A0A1A9WE66"/>
<feature type="transmembrane region" description="Helical" evidence="1">
    <location>
        <begin position="198"/>
        <end position="217"/>
    </location>
</feature>